<name>A0ABQ2JW77_9SPHN</name>
<evidence type="ECO:0000313" key="3">
    <source>
        <dbReference type="Proteomes" id="UP000605099"/>
    </source>
</evidence>
<keyword evidence="3" id="KW-1185">Reference proteome</keyword>
<gene>
    <name evidence="2" type="ORF">GCM10011349_33520</name>
</gene>
<sequence>MAAAQLDYVHIPVPFDTPGESHFDAFAKAMAKAAGEPVHVHCIMNWRVSAFVYRWNRLCGMDQEKARALMHVQWDPASSEHKDAAAWAAFVNRA</sequence>
<comment type="caution">
    <text evidence="2">The sequence shown here is derived from an EMBL/GenBank/DDBJ whole genome shotgun (WGS) entry which is preliminary data.</text>
</comment>
<dbReference type="InterPro" id="IPR029021">
    <property type="entry name" value="Prot-tyrosine_phosphatase-like"/>
</dbReference>
<accession>A0ABQ2JW77</accession>
<evidence type="ECO:0000259" key="1">
    <source>
        <dbReference type="Pfam" id="PF22741"/>
    </source>
</evidence>
<dbReference type="Gene3D" id="3.90.190.10">
    <property type="entry name" value="Protein tyrosine phosphatase superfamily"/>
    <property type="match status" value="1"/>
</dbReference>
<dbReference type="Pfam" id="PF22741">
    <property type="entry name" value="PTP-NADK"/>
    <property type="match status" value="1"/>
</dbReference>
<feature type="domain" description="DSP-PTPase phosphatase fused to NAD+ Kinase" evidence="1">
    <location>
        <begin position="4"/>
        <end position="74"/>
    </location>
</feature>
<dbReference type="Proteomes" id="UP000605099">
    <property type="component" value="Unassembled WGS sequence"/>
</dbReference>
<dbReference type="EMBL" id="BMLK01000017">
    <property type="protein sequence ID" value="GGN56125.1"/>
    <property type="molecule type" value="Genomic_DNA"/>
</dbReference>
<reference evidence="3" key="1">
    <citation type="journal article" date="2019" name="Int. J. Syst. Evol. Microbiol.">
        <title>The Global Catalogue of Microorganisms (GCM) 10K type strain sequencing project: providing services to taxonomists for standard genome sequencing and annotation.</title>
        <authorList>
            <consortium name="The Broad Institute Genomics Platform"/>
            <consortium name="The Broad Institute Genome Sequencing Center for Infectious Disease"/>
            <person name="Wu L."/>
            <person name="Ma J."/>
        </authorList>
    </citation>
    <scope>NUCLEOTIDE SEQUENCE [LARGE SCALE GENOMIC DNA]</scope>
    <source>
        <strain evidence="3">CGMCC 1.6784</strain>
    </source>
</reference>
<protein>
    <recommendedName>
        <fullName evidence="1">DSP-PTPase phosphatase fused to NAD+ Kinase domain-containing protein</fullName>
    </recommendedName>
</protein>
<evidence type="ECO:0000313" key="2">
    <source>
        <dbReference type="EMBL" id="GGN56125.1"/>
    </source>
</evidence>
<organism evidence="2 3">
    <name type="scientific">Novosphingobium indicum</name>
    <dbReference type="NCBI Taxonomy" id="462949"/>
    <lineage>
        <taxon>Bacteria</taxon>
        <taxon>Pseudomonadati</taxon>
        <taxon>Pseudomonadota</taxon>
        <taxon>Alphaproteobacteria</taxon>
        <taxon>Sphingomonadales</taxon>
        <taxon>Sphingomonadaceae</taxon>
        <taxon>Novosphingobium</taxon>
    </lineage>
</organism>
<dbReference type="InterPro" id="IPR055214">
    <property type="entry name" value="PTP-NADK"/>
</dbReference>
<proteinExistence type="predicted"/>
<dbReference type="SUPFAM" id="SSF52799">
    <property type="entry name" value="(Phosphotyrosine protein) phosphatases II"/>
    <property type="match status" value="1"/>
</dbReference>